<sequence>MATHISETRVFKTPENKIWDIIRPLDFKWLTTVATVDSEGTGVGALKKVTYKDGKFYPTIPIDLQHFITYELIESNPPTHCMSAIHTIRLKRVTHDNSTFAEWVSDYSNDATQSVLQDSTFKKKEGFSDLSKFLKE</sequence>
<dbReference type="Proteomes" id="UP000281549">
    <property type="component" value="Unassembled WGS sequence"/>
</dbReference>
<dbReference type="HOGENOM" id="CLU_124166_0_0_1"/>
<dbReference type="EMBL" id="ML005063">
    <property type="protein sequence ID" value="RKP20441.1"/>
    <property type="molecule type" value="Genomic_DNA"/>
</dbReference>
<evidence type="ECO:0000313" key="1">
    <source>
        <dbReference type="EMBL" id="EPZ33670.1"/>
    </source>
</evidence>
<evidence type="ECO:0000313" key="4">
    <source>
        <dbReference type="Proteomes" id="UP000281549"/>
    </source>
</evidence>
<proteinExistence type="predicted"/>
<dbReference type="PANTHER" id="PTHR39332">
    <property type="entry name" value="BLL4707 PROTEIN"/>
    <property type="match status" value="1"/>
</dbReference>
<dbReference type="AlphaFoldDB" id="A0A075AU54"/>
<evidence type="ECO:0000313" key="3">
    <source>
        <dbReference type="Proteomes" id="UP000030755"/>
    </source>
</evidence>
<dbReference type="Gene3D" id="3.30.530.20">
    <property type="match status" value="1"/>
</dbReference>
<name>A0A075AU54_ROZAC</name>
<reference evidence="2" key="3">
    <citation type="submission" date="2018-08" db="EMBL/GenBank/DDBJ databases">
        <title>Leveraging single-cell genomics to expand the Fungal Tree of Life.</title>
        <authorList>
            <consortium name="DOE Joint Genome Institute"/>
            <person name="Ahrendt S.R."/>
            <person name="Quandt C.A."/>
            <person name="Ciobanu D."/>
            <person name="Clum A."/>
            <person name="Salamov A."/>
            <person name="Andreopoulos B."/>
            <person name="Cheng J.-F."/>
            <person name="Woyke T."/>
            <person name="Pelin A."/>
            <person name="Henrissat B."/>
            <person name="Reynolds N."/>
            <person name="Benny G.L."/>
            <person name="Smith M.E."/>
            <person name="James T.Y."/>
            <person name="Grigoriev I.V."/>
        </authorList>
    </citation>
    <scope>NUCLEOTIDE SEQUENCE</scope>
    <source>
        <strain evidence="2">CSF55</strain>
    </source>
</reference>
<gene>
    <name evidence="1" type="ORF">O9G_000445</name>
    <name evidence="2" type="ORF">ROZALSC1DRAFT_28068</name>
</gene>
<dbReference type="EMBL" id="KE561047">
    <property type="protein sequence ID" value="EPZ33670.1"/>
    <property type="molecule type" value="Genomic_DNA"/>
</dbReference>
<evidence type="ECO:0008006" key="5">
    <source>
        <dbReference type="Google" id="ProtNLM"/>
    </source>
</evidence>
<dbReference type="SUPFAM" id="SSF55961">
    <property type="entry name" value="Bet v1-like"/>
    <property type="match status" value="1"/>
</dbReference>
<dbReference type="PANTHER" id="PTHR39332:SF7">
    <property type="entry name" value="SRPBCC FAMILY PROTEIN"/>
    <property type="match status" value="1"/>
</dbReference>
<protein>
    <recommendedName>
        <fullName evidence="5">Bet v1-like protein</fullName>
    </recommendedName>
</protein>
<accession>A0A075AU54</accession>
<dbReference type="OrthoDB" id="10255646at2759"/>
<dbReference type="InterPro" id="IPR023393">
    <property type="entry name" value="START-like_dom_sf"/>
</dbReference>
<reference evidence="4" key="2">
    <citation type="journal article" date="2018" name="Nat. Microbiol.">
        <title>Leveraging single-cell genomics to expand the fungal tree of life.</title>
        <authorList>
            <person name="Ahrendt S.R."/>
            <person name="Quandt C.A."/>
            <person name="Ciobanu D."/>
            <person name="Clum A."/>
            <person name="Salamov A."/>
            <person name="Andreopoulos B."/>
            <person name="Cheng J.F."/>
            <person name="Woyke T."/>
            <person name="Pelin A."/>
            <person name="Henrissat B."/>
            <person name="Reynolds N.K."/>
            <person name="Benny G.L."/>
            <person name="Smith M.E."/>
            <person name="James T.Y."/>
            <person name="Grigoriev I.V."/>
        </authorList>
    </citation>
    <scope>NUCLEOTIDE SEQUENCE [LARGE SCALE GENOMIC DNA]</scope>
    <source>
        <strain evidence="4">CSF55</strain>
    </source>
</reference>
<evidence type="ECO:0000313" key="2">
    <source>
        <dbReference type="EMBL" id="RKP20441.1"/>
    </source>
</evidence>
<dbReference type="Proteomes" id="UP000030755">
    <property type="component" value="Unassembled WGS sequence"/>
</dbReference>
<reference evidence="1 3" key="1">
    <citation type="journal article" date="2013" name="Curr. Biol.">
        <title>Shared signatures of parasitism and phylogenomics unite Cryptomycota and microsporidia.</title>
        <authorList>
            <person name="James T.Y."/>
            <person name="Pelin A."/>
            <person name="Bonen L."/>
            <person name="Ahrendt S."/>
            <person name="Sain D."/>
            <person name="Corradi N."/>
            <person name="Stajich J.E."/>
        </authorList>
    </citation>
    <scope>NUCLEOTIDE SEQUENCE [LARGE SCALE GENOMIC DNA]</scope>
    <source>
        <strain evidence="1">CSF55</strain>
        <strain evidence="1">CSF55</strain>
    </source>
</reference>
<organism evidence="1 3">
    <name type="scientific">Rozella allomycis (strain CSF55)</name>
    <dbReference type="NCBI Taxonomy" id="988480"/>
    <lineage>
        <taxon>Eukaryota</taxon>
        <taxon>Fungi</taxon>
        <taxon>Fungi incertae sedis</taxon>
        <taxon>Cryptomycota</taxon>
        <taxon>Cryptomycota incertae sedis</taxon>
        <taxon>Rozella</taxon>
    </lineage>
</organism>
<keyword evidence="3" id="KW-1185">Reference proteome</keyword>